<keyword evidence="2 3" id="KW-0786">Thiamine pyrophosphate</keyword>
<dbReference type="GO" id="GO:0050660">
    <property type="term" value="F:flavin adenine dinucleotide binding"/>
    <property type="evidence" value="ECO:0007669"/>
    <property type="project" value="TreeGrafter"/>
</dbReference>
<reference evidence="7" key="1">
    <citation type="journal article" date="2017" name="Appl. Environ. Microbiol.">
        <title>Molecular characterization of an Endozoicomonas-like organism causing infection in king scallop Pecten maximus L.</title>
        <authorList>
            <person name="Cano I."/>
            <person name="van Aerle R."/>
            <person name="Ross S."/>
            <person name="Verner-Jeffreys D.W."/>
            <person name="Paley R.K."/>
            <person name="Rimmer G."/>
            <person name="Ryder D."/>
            <person name="Hooper P."/>
            <person name="Stone D."/>
            <person name="Feist S.W."/>
        </authorList>
    </citation>
    <scope>NUCLEOTIDE SEQUENCE</scope>
</reference>
<comment type="similarity">
    <text evidence="1 3">Belongs to the TPP enzyme family.</text>
</comment>
<dbReference type="SUPFAM" id="SSF52518">
    <property type="entry name" value="Thiamin diphosphate-binding fold (THDP-binding)"/>
    <property type="match status" value="2"/>
</dbReference>
<dbReference type="InterPro" id="IPR029035">
    <property type="entry name" value="DHS-like_NAD/FAD-binding_dom"/>
</dbReference>
<proteinExistence type="inferred from homology"/>
<dbReference type="GO" id="GO:0019310">
    <property type="term" value="P:inositol catabolic process"/>
    <property type="evidence" value="ECO:0007669"/>
    <property type="project" value="InterPro"/>
</dbReference>
<dbReference type="GO" id="GO:0030976">
    <property type="term" value="F:thiamine pyrophosphate binding"/>
    <property type="evidence" value="ECO:0007669"/>
    <property type="project" value="InterPro"/>
</dbReference>
<dbReference type="Pfam" id="PF02776">
    <property type="entry name" value="TPP_enzyme_N"/>
    <property type="match status" value="1"/>
</dbReference>
<dbReference type="PANTHER" id="PTHR18968">
    <property type="entry name" value="THIAMINE PYROPHOSPHATE ENZYMES"/>
    <property type="match status" value="1"/>
</dbReference>
<feature type="domain" description="Thiamine pyrophosphate enzyme central" evidence="4">
    <location>
        <begin position="238"/>
        <end position="372"/>
    </location>
</feature>
<dbReference type="GO" id="GO:0009097">
    <property type="term" value="P:isoleucine biosynthetic process"/>
    <property type="evidence" value="ECO:0007669"/>
    <property type="project" value="TreeGrafter"/>
</dbReference>
<dbReference type="SUPFAM" id="SSF52467">
    <property type="entry name" value="DHS-like NAD/FAD-binding domain"/>
    <property type="match status" value="1"/>
</dbReference>
<evidence type="ECO:0000313" key="7">
    <source>
        <dbReference type="EMBL" id="PJE78975.1"/>
    </source>
</evidence>
<dbReference type="NCBIfam" id="TIGR04377">
    <property type="entry name" value="myo_inos_iolD"/>
    <property type="match status" value="1"/>
</dbReference>
<evidence type="ECO:0000259" key="5">
    <source>
        <dbReference type="Pfam" id="PF02775"/>
    </source>
</evidence>
<dbReference type="AlphaFoldDB" id="A0A2H9T6X0"/>
<dbReference type="InterPro" id="IPR011766">
    <property type="entry name" value="TPP_enzyme_TPP-bd"/>
</dbReference>
<protein>
    <submittedName>
        <fullName evidence="7">3D-(3,5/4)-trihydroxycyclohexane-1,2-dione hydrolase</fullName>
        <ecNumber evidence="7">3.7.1.22</ecNumber>
    </submittedName>
</protein>
<dbReference type="InterPro" id="IPR030817">
    <property type="entry name" value="Myo_inos_IolD"/>
</dbReference>
<dbReference type="GO" id="GO:0102481">
    <property type="term" value="F:3D-(3,5/4)-trihydroxycyclohexane-1,2-dione hydrolase activity"/>
    <property type="evidence" value="ECO:0007669"/>
    <property type="project" value="UniProtKB-EC"/>
</dbReference>
<evidence type="ECO:0000259" key="6">
    <source>
        <dbReference type="Pfam" id="PF02776"/>
    </source>
</evidence>
<dbReference type="GO" id="GO:0005948">
    <property type="term" value="C:acetolactate synthase complex"/>
    <property type="evidence" value="ECO:0007669"/>
    <property type="project" value="TreeGrafter"/>
</dbReference>
<dbReference type="GO" id="GO:0009099">
    <property type="term" value="P:L-valine biosynthetic process"/>
    <property type="evidence" value="ECO:0007669"/>
    <property type="project" value="TreeGrafter"/>
</dbReference>
<comment type="caution">
    <text evidence="7">The sequence shown here is derived from an EMBL/GenBank/DDBJ whole genome shotgun (WGS) entry which is preliminary data.</text>
</comment>
<keyword evidence="7" id="KW-0378">Hydrolase</keyword>
<gene>
    <name evidence="7" type="primary">iolD</name>
    <name evidence="7" type="ORF">CI610_02071</name>
</gene>
<dbReference type="Gene3D" id="3.40.50.1220">
    <property type="entry name" value="TPP-binding domain"/>
    <property type="match status" value="1"/>
</dbReference>
<dbReference type="InterPro" id="IPR045229">
    <property type="entry name" value="TPP_enz"/>
</dbReference>
<evidence type="ECO:0000256" key="2">
    <source>
        <dbReference type="ARBA" id="ARBA00023052"/>
    </source>
</evidence>
<dbReference type="GO" id="GO:0003984">
    <property type="term" value="F:acetolactate synthase activity"/>
    <property type="evidence" value="ECO:0007669"/>
    <property type="project" value="TreeGrafter"/>
</dbReference>
<accession>A0A2H9T6X0</accession>
<dbReference type="Pfam" id="PF02775">
    <property type="entry name" value="TPP_enzyme_C"/>
    <property type="match status" value="1"/>
</dbReference>
<name>A0A2H9T6X0_9ZZZZ</name>
<dbReference type="CDD" id="cd07035">
    <property type="entry name" value="TPP_PYR_POX_like"/>
    <property type="match status" value="1"/>
</dbReference>
<dbReference type="PANTHER" id="PTHR18968:SF9">
    <property type="entry name" value="3D-(3,5_4)-TRIHYDROXYCYCLOHEXANE-1,2-DIONE HYDROLASE"/>
    <property type="match status" value="1"/>
</dbReference>
<evidence type="ECO:0000256" key="3">
    <source>
        <dbReference type="RuleBase" id="RU362132"/>
    </source>
</evidence>
<feature type="domain" description="Thiamine pyrophosphate enzyme TPP-binding" evidence="5">
    <location>
        <begin position="445"/>
        <end position="590"/>
    </location>
</feature>
<dbReference type="InterPro" id="IPR029061">
    <property type="entry name" value="THDP-binding"/>
</dbReference>
<organism evidence="7">
    <name type="scientific">invertebrate metagenome</name>
    <dbReference type="NCBI Taxonomy" id="1711999"/>
    <lineage>
        <taxon>unclassified sequences</taxon>
        <taxon>metagenomes</taxon>
        <taxon>organismal metagenomes</taxon>
    </lineage>
</organism>
<dbReference type="Pfam" id="PF00205">
    <property type="entry name" value="TPP_enzyme_M"/>
    <property type="match status" value="1"/>
</dbReference>
<evidence type="ECO:0000256" key="1">
    <source>
        <dbReference type="ARBA" id="ARBA00007812"/>
    </source>
</evidence>
<feature type="domain" description="Thiamine pyrophosphate enzyme N-terminal TPP-binding" evidence="6">
    <location>
        <begin position="48"/>
        <end position="149"/>
    </location>
</feature>
<sequence length="635" mass="69674">MAPLLKRHLFPKFSTDLKGMKRIRLTMAEALAKYLAAQKIITDGKREQLFGCCFGIFGHGNVTCFGQQLKNIQDKIPTWRGQNEQSMALAATAYAKANKRRRIGIATTSIGPGAANMVTAAGVAHANRLPLLLISGDAYASRLPDPVLQQPEHFSTPSVTTNDAFRAVTRYWDRISYPEQLLHSLPHALDTMLDPATCGPAFLGVPQDIWGKTFDYPECFFEETVHRIRRPQPEETVLEDAAKLLKNAEKPLIISGGGVHYSGATDVLREFAESHNIPVIETIAGRDTMLQDNLLNCGPVGVTGSDSANDMAADADVILAVGTRLQDFTTGSWTVFRNDDLKIISINVTSFDAIKHRSIPILGDARDTLAKLDKKLGNLRFSDTWAAHGMSLTEEWKALVKKRVTPVPGNMASYANVVGAVNRLYEKGDTVLSAAGGLPAEIAMNWQSDQIGKFDVEFGYSCMGYEIAGGWGAKIANPDHDVIVMVGDGSYMMMNSDIYSSVLTGNKMIVIVCDNGGFAVIDKLQSNTGNEHFNCLLKDCRRNTPDLTRVDFAKHAEAQGALSIKINGMDEFDEAFARAKASDRTAVIVVDINPDVWSTCNCWWEVGLPEVTRDERTEKAVADWDEGRRNQRPGV</sequence>
<dbReference type="EMBL" id="NSIT01000110">
    <property type="protein sequence ID" value="PJE78975.1"/>
    <property type="molecule type" value="Genomic_DNA"/>
</dbReference>
<dbReference type="InterPro" id="IPR012000">
    <property type="entry name" value="Thiamin_PyroP_enz_cen_dom"/>
</dbReference>
<dbReference type="GO" id="GO:0000287">
    <property type="term" value="F:magnesium ion binding"/>
    <property type="evidence" value="ECO:0007669"/>
    <property type="project" value="InterPro"/>
</dbReference>
<dbReference type="Gene3D" id="3.40.50.970">
    <property type="match status" value="2"/>
</dbReference>
<dbReference type="InterPro" id="IPR012001">
    <property type="entry name" value="Thiamin_PyroP_enz_TPP-bd_dom"/>
</dbReference>
<dbReference type="EC" id="3.7.1.22" evidence="7"/>
<evidence type="ECO:0000259" key="4">
    <source>
        <dbReference type="Pfam" id="PF00205"/>
    </source>
</evidence>